<accession>A0A6C0U523</accession>
<proteinExistence type="predicted"/>
<dbReference type="KEGG" id="kim:G3T16_19175"/>
<dbReference type="RefSeq" id="WP_163496638.1">
    <property type="nucleotide sequence ID" value="NZ_CP048711.1"/>
</dbReference>
<dbReference type="EMBL" id="CP048711">
    <property type="protein sequence ID" value="QIB67211.1"/>
    <property type="molecule type" value="Genomic_DNA"/>
</dbReference>
<organism evidence="1 2">
    <name type="scientific">Kineobactrum salinum</name>
    <dbReference type="NCBI Taxonomy" id="2708301"/>
    <lineage>
        <taxon>Bacteria</taxon>
        <taxon>Pseudomonadati</taxon>
        <taxon>Pseudomonadota</taxon>
        <taxon>Gammaproteobacteria</taxon>
        <taxon>Cellvibrionales</taxon>
        <taxon>Halieaceae</taxon>
        <taxon>Kineobactrum</taxon>
    </lineage>
</organism>
<name>A0A6C0U523_9GAMM</name>
<evidence type="ECO:0000313" key="2">
    <source>
        <dbReference type="Proteomes" id="UP000477680"/>
    </source>
</evidence>
<keyword evidence="2" id="KW-1185">Reference proteome</keyword>
<sequence>MAKQQSKENAKGRTVVGRTSDGKLVVCSIATADPASVFYTQLPVRLTAVPE</sequence>
<gene>
    <name evidence="1" type="ORF">G3T16_19175</name>
</gene>
<dbReference type="Proteomes" id="UP000477680">
    <property type="component" value="Chromosome"/>
</dbReference>
<evidence type="ECO:0000313" key="1">
    <source>
        <dbReference type="EMBL" id="QIB67211.1"/>
    </source>
</evidence>
<protein>
    <submittedName>
        <fullName evidence="1">Uncharacterized protein</fullName>
    </submittedName>
</protein>
<reference evidence="1 2" key="1">
    <citation type="submission" date="2020-02" db="EMBL/GenBank/DDBJ databases">
        <title>Genome sequencing for Kineobactrum sp. M2.</title>
        <authorList>
            <person name="Park S.-J."/>
        </authorList>
    </citation>
    <scope>NUCLEOTIDE SEQUENCE [LARGE SCALE GENOMIC DNA]</scope>
    <source>
        <strain evidence="1 2">M2</strain>
    </source>
</reference>
<dbReference type="AlphaFoldDB" id="A0A6C0U523"/>